<dbReference type="Proteomes" id="UP000077755">
    <property type="component" value="Chromosome 1"/>
</dbReference>
<evidence type="ECO:0008006" key="4">
    <source>
        <dbReference type="Google" id="ProtNLM"/>
    </source>
</evidence>
<dbReference type="EMBL" id="CP093343">
    <property type="protein sequence ID" value="WOG83447.1"/>
    <property type="molecule type" value="Genomic_DNA"/>
</dbReference>
<feature type="chain" id="PRO_5042083216" description="Pectinesterase inhibitor domain-containing protein" evidence="1">
    <location>
        <begin position="24"/>
        <end position="186"/>
    </location>
</feature>
<dbReference type="GO" id="GO:0004857">
    <property type="term" value="F:enzyme inhibitor activity"/>
    <property type="evidence" value="ECO:0007669"/>
    <property type="project" value="InterPro"/>
</dbReference>
<dbReference type="SUPFAM" id="SSF101148">
    <property type="entry name" value="Plant invertase/pectin methylesterase inhibitor"/>
    <property type="match status" value="1"/>
</dbReference>
<gene>
    <name evidence="2" type="ORF">DCAR_0102622</name>
</gene>
<proteinExistence type="predicted"/>
<keyword evidence="3" id="KW-1185">Reference proteome</keyword>
<reference evidence="2" key="2">
    <citation type="submission" date="2022-03" db="EMBL/GenBank/DDBJ databases">
        <title>Draft title - Genomic analysis of global carrot germplasm unveils the trajectory of domestication and the origin of high carotenoid orange carrot.</title>
        <authorList>
            <person name="Iorizzo M."/>
            <person name="Ellison S."/>
            <person name="Senalik D."/>
            <person name="Macko-Podgorni A."/>
            <person name="Grzebelus D."/>
            <person name="Bostan H."/>
            <person name="Rolling W."/>
            <person name="Curaba J."/>
            <person name="Simon P."/>
        </authorList>
    </citation>
    <scope>NUCLEOTIDE SEQUENCE</scope>
    <source>
        <tissue evidence="2">Leaf</tissue>
    </source>
</reference>
<accession>A0AAF1AK64</accession>
<name>A0AAF1AK64_DAUCS</name>
<protein>
    <recommendedName>
        <fullName evidence="4">Pectinesterase inhibitor domain-containing protein</fullName>
    </recommendedName>
</protein>
<dbReference type="InterPro" id="IPR035513">
    <property type="entry name" value="Invertase/methylesterase_inhib"/>
</dbReference>
<reference evidence="2" key="1">
    <citation type="journal article" date="2016" name="Nat. Genet.">
        <title>A high-quality carrot genome assembly provides new insights into carotenoid accumulation and asterid genome evolution.</title>
        <authorList>
            <person name="Iorizzo M."/>
            <person name="Ellison S."/>
            <person name="Senalik D."/>
            <person name="Zeng P."/>
            <person name="Satapoomin P."/>
            <person name="Huang J."/>
            <person name="Bowman M."/>
            <person name="Iovene M."/>
            <person name="Sanseverino W."/>
            <person name="Cavagnaro P."/>
            <person name="Yildiz M."/>
            <person name="Macko-Podgorni A."/>
            <person name="Moranska E."/>
            <person name="Grzebelus E."/>
            <person name="Grzebelus D."/>
            <person name="Ashrafi H."/>
            <person name="Zheng Z."/>
            <person name="Cheng S."/>
            <person name="Spooner D."/>
            <person name="Van Deynze A."/>
            <person name="Simon P."/>
        </authorList>
    </citation>
    <scope>NUCLEOTIDE SEQUENCE</scope>
    <source>
        <tissue evidence="2">Leaf</tissue>
    </source>
</reference>
<evidence type="ECO:0000256" key="1">
    <source>
        <dbReference type="SAM" id="SignalP"/>
    </source>
</evidence>
<sequence length="186" mass="20658">MACSKIICIFLVLCLINLPVNHSQVGAPPDDYITYICLQTIDPSLCVSVLYNLPNTTHADLPRLAELMIQQPFLKGLGVLQDIGTCIVTKVNDTVLSSYCNLCFGDFESALFRGLRPATAQIKFRRNFYSIKPLVKIATDSITHCLRSFTEGTNVSDYRNPTFGERAYIVRDMTLIAGNMLSLLQG</sequence>
<organism evidence="2 3">
    <name type="scientific">Daucus carota subsp. sativus</name>
    <name type="common">Carrot</name>
    <dbReference type="NCBI Taxonomy" id="79200"/>
    <lineage>
        <taxon>Eukaryota</taxon>
        <taxon>Viridiplantae</taxon>
        <taxon>Streptophyta</taxon>
        <taxon>Embryophyta</taxon>
        <taxon>Tracheophyta</taxon>
        <taxon>Spermatophyta</taxon>
        <taxon>Magnoliopsida</taxon>
        <taxon>eudicotyledons</taxon>
        <taxon>Gunneridae</taxon>
        <taxon>Pentapetalae</taxon>
        <taxon>asterids</taxon>
        <taxon>campanulids</taxon>
        <taxon>Apiales</taxon>
        <taxon>Apiaceae</taxon>
        <taxon>Apioideae</taxon>
        <taxon>Scandiceae</taxon>
        <taxon>Daucinae</taxon>
        <taxon>Daucus</taxon>
        <taxon>Daucus sect. Daucus</taxon>
    </lineage>
</organism>
<dbReference type="Gene3D" id="1.20.140.40">
    <property type="entry name" value="Invertase/pectin methylesterase inhibitor family protein"/>
    <property type="match status" value="1"/>
</dbReference>
<dbReference type="AlphaFoldDB" id="A0AAF1AK64"/>
<evidence type="ECO:0000313" key="2">
    <source>
        <dbReference type="EMBL" id="WOG83447.1"/>
    </source>
</evidence>
<evidence type="ECO:0000313" key="3">
    <source>
        <dbReference type="Proteomes" id="UP000077755"/>
    </source>
</evidence>
<keyword evidence="1" id="KW-0732">Signal</keyword>
<dbReference type="InterPro" id="IPR006501">
    <property type="entry name" value="Pectinesterase_inhib_dom"/>
</dbReference>
<dbReference type="NCBIfam" id="TIGR01614">
    <property type="entry name" value="PME_inhib"/>
    <property type="match status" value="1"/>
</dbReference>
<feature type="signal peptide" evidence="1">
    <location>
        <begin position="1"/>
        <end position="23"/>
    </location>
</feature>